<dbReference type="OrthoDB" id="9991913at2759"/>
<dbReference type="Gene3D" id="3.40.50.720">
    <property type="entry name" value="NAD(P)-binding Rossmann-like Domain"/>
    <property type="match status" value="2"/>
</dbReference>
<evidence type="ECO:0000313" key="2">
    <source>
        <dbReference type="EMBL" id="ODM97803.1"/>
    </source>
</evidence>
<dbReference type="GO" id="GO:0140297">
    <property type="term" value="F:DNA-binding transcription factor binding"/>
    <property type="evidence" value="ECO:0007669"/>
    <property type="project" value="TreeGrafter"/>
</dbReference>
<evidence type="ECO:0000313" key="3">
    <source>
        <dbReference type="Proteomes" id="UP000094527"/>
    </source>
</evidence>
<dbReference type="PANTHER" id="PTHR46029:SF7">
    <property type="entry name" value="C-TERMINAL-BINDING PROTEIN"/>
    <property type="match status" value="1"/>
</dbReference>
<accession>A0A1D2MXN0</accession>
<dbReference type="InterPro" id="IPR006139">
    <property type="entry name" value="D-isomer_2_OHA_DH_cat_dom"/>
</dbReference>
<dbReference type="STRING" id="48709.A0A1D2MXN0"/>
<reference evidence="2 3" key="1">
    <citation type="journal article" date="2016" name="Genome Biol. Evol.">
        <title>Gene Family Evolution Reflects Adaptation to Soil Environmental Stressors in the Genome of the Collembolan Orchesella cincta.</title>
        <authorList>
            <person name="Faddeeva-Vakhrusheva A."/>
            <person name="Derks M.F."/>
            <person name="Anvar S.Y."/>
            <person name="Agamennone V."/>
            <person name="Suring W."/>
            <person name="Smit S."/>
            <person name="van Straalen N.M."/>
            <person name="Roelofs D."/>
        </authorList>
    </citation>
    <scope>NUCLEOTIDE SEQUENCE [LARGE SCALE GENOMIC DNA]</scope>
    <source>
        <tissue evidence="2">Mixed pool</tissue>
    </source>
</reference>
<dbReference type="GO" id="GO:0006357">
    <property type="term" value="P:regulation of transcription by RNA polymerase II"/>
    <property type="evidence" value="ECO:0007669"/>
    <property type="project" value="TreeGrafter"/>
</dbReference>
<evidence type="ECO:0000259" key="1">
    <source>
        <dbReference type="Pfam" id="PF00389"/>
    </source>
</evidence>
<comment type="caution">
    <text evidence="2">The sequence shown here is derived from an EMBL/GenBank/DDBJ whole genome shotgun (WGS) entry which is preliminary data.</text>
</comment>
<dbReference type="AlphaFoldDB" id="A0A1D2MXN0"/>
<keyword evidence="3" id="KW-1185">Reference proteome</keyword>
<gene>
    <name evidence="2" type="ORF">Ocin01_08884</name>
</gene>
<dbReference type="Proteomes" id="UP000094527">
    <property type="component" value="Unassembled WGS sequence"/>
</dbReference>
<dbReference type="PANTHER" id="PTHR46029">
    <property type="entry name" value="C-TERMINAL-BINDING PROTEIN"/>
    <property type="match status" value="1"/>
</dbReference>
<dbReference type="SUPFAM" id="SSF52283">
    <property type="entry name" value="Formate/glycerate dehydrogenase catalytic domain-like"/>
    <property type="match status" value="1"/>
</dbReference>
<dbReference type="GO" id="GO:0003714">
    <property type="term" value="F:transcription corepressor activity"/>
    <property type="evidence" value="ECO:0007669"/>
    <property type="project" value="TreeGrafter"/>
</dbReference>
<dbReference type="InterPro" id="IPR051638">
    <property type="entry name" value="CTBP_dehydrogenase"/>
</dbReference>
<proteinExistence type="predicted"/>
<dbReference type="GO" id="GO:0051287">
    <property type="term" value="F:NAD binding"/>
    <property type="evidence" value="ECO:0007669"/>
    <property type="project" value="InterPro"/>
</dbReference>
<protein>
    <submittedName>
        <fullName evidence="2">C-terminal-binding protein</fullName>
    </submittedName>
</protein>
<dbReference type="GO" id="GO:0001221">
    <property type="term" value="F:transcription coregulator binding"/>
    <property type="evidence" value="ECO:0007669"/>
    <property type="project" value="TreeGrafter"/>
</dbReference>
<dbReference type="Pfam" id="PF00389">
    <property type="entry name" value="2-Hacid_dh"/>
    <property type="match status" value="1"/>
</dbReference>
<dbReference type="GO" id="GO:0003713">
    <property type="term" value="F:transcription coactivator activity"/>
    <property type="evidence" value="ECO:0007669"/>
    <property type="project" value="TreeGrafter"/>
</dbReference>
<organism evidence="2 3">
    <name type="scientific">Orchesella cincta</name>
    <name type="common">Springtail</name>
    <name type="synonym">Podura cincta</name>
    <dbReference type="NCBI Taxonomy" id="48709"/>
    <lineage>
        <taxon>Eukaryota</taxon>
        <taxon>Metazoa</taxon>
        <taxon>Ecdysozoa</taxon>
        <taxon>Arthropoda</taxon>
        <taxon>Hexapoda</taxon>
        <taxon>Collembola</taxon>
        <taxon>Entomobryomorpha</taxon>
        <taxon>Entomobryoidea</taxon>
        <taxon>Orchesellidae</taxon>
        <taxon>Orchesellinae</taxon>
        <taxon>Orchesella</taxon>
    </lineage>
</organism>
<dbReference type="EMBL" id="LJIJ01000409">
    <property type="protein sequence ID" value="ODM97803.1"/>
    <property type="molecule type" value="Genomic_DNA"/>
</dbReference>
<dbReference type="GO" id="GO:0016616">
    <property type="term" value="F:oxidoreductase activity, acting on the CH-OH group of donors, NAD or NADP as acceptor"/>
    <property type="evidence" value="ECO:0007669"/>
    <property type="project" value="InterPro"/>
</dbReference>
<sequence length="125" mass="13665">MPILKDVSTVAFCDASSVPEIHQKVIVKLGPGVDNIDLEAAADLGIAVCHVNDNGIEEAADTALGLILDLYRKINWFDKMSKEGKTFKNFESIRTAGGGLCQDSWEILVSVALECQSLWIQCHFL</sequence>
<dbReference type="GO" id="GO:0005634">
    <property type="term" value="C:nucleus"/>
    <property type="evidence" value="ECO:0007669"/>
    <property type="project" value="TreeGrafter"/>
</dbReference>
<name>A0A1D2MXN0_ORCCI</name>
<feature type="domain" description="D-isomer specific 2-hydroxyacid dehydrogenase catalytic" evidence="1">
    <location>
        <begin position="24"/>
        <end position="84"/>
    </location>
</feature>